<evidence type="ECO:0000256" key="5">
    <source>
        <dbReference type="SAM" id="Coils"/>
    </source>
</evidence>
<feature type="coiled-coil region" evidence="5">
    <location>
        <begin position="204"/>
        <end position="255"/>
    </location>
</feature>
<feature type="compositionally biased region" description="Basic and acidic residues" evidence="6">
    <location>
        <begin position="126"/>
        <end position="144"/>
    </location>
</feature>
<evidence type="ECO:0000313" key="8">
    <source>
        <dbReference type="Ensembl" id="ENSEBUP00000000437.1"/>
    </source>
</evidence>
<feature type="region of interest" description="Disordered" evidence="6">
    <location>
        <begin position="1"/>
        <end position="26"/>
    </location>
</feature>
<dbReference type="AlphaFoldDB" id="A0A8C4NCD5"/>
<feature type="domain" description="BHLH" evidence="7">
    <location>
        <begin position="135"/>
        <end position="207"/>
    </location>
</feature>
<evidence type="ECO:0000313" key="9">
    <source>
        <dbReference type="Proteomes" id="UP000694388"/>
    </source>
</evidence>
<evidence type="ECO:0000259" key="7">
    <source>
        <dbReference type="PROSITE" id="PS50888"/>
    </source>
</evidence>
<dbReference type="GO" id="GO:0045944">
    <property type="term" value="P:positive regulation of transcription by RNA polymerase II"/>
    <property type="evidence" value="ECO:0007669"/>
    <property type="project" value="UniProtKB-ARBA"/>
</dbReference>
<comment type="subcellular location">
    <subcellularLocation>
        <location evidence="1">Nucleus</location>
    </subcellularLocation>
</comment>
<feature type="region of interest" description="Disordered" evidence="6">
    <location>
        <begin position="165"/>
        <end position="186"/>
    </location>
</feature>
<sequence length="263" mass="28980">MDVLEQGLDTGHGKVQDGDDGPVQLQDGEVTGAEEQVAASIATVQQATSFASDPNIQYHFRTENNGGQAVIQSPFTGGGSPPSDGAERLISPSGQFYVMMASQDVLQGGVQRTIAPRTHPYTQKGDGSRTPRDERRRAQHNEVERRRRDKINNWIVQLSKVIPDCSRDHTKTGQPEETSGSPEPPLCLPAQSKGGILSKACDYIQELRQTNQHMMEALKETERVQMDNELLRQKLEDLESERSLLRAQLQQHGIEIMGSGPGQ</sequence>
<dbReference type="PANTHER" id="PTHR46117:SF3">
    <property type="entry name" value="FI24210P1"/>
    <property type="match status" value="1"/>
</dbReference>
<feature type="region of interest" description="Disordered" evidence="6">
    <location>
        <begin position="113"/>
        <end position="144"/>
    </location>
</feature>
<dbReference type="InterPro" id="IPR051732">
    <property type="entry name" value="USF"/>
</dbReference>
<dbReference type="Proteomes" id="UP000694388">
    <property type="component" value="Unplaced"/>
</dbReference>
<feature type="region of interest" description="Disordered" evidence="6">
    <location>
        <begin position="68"/>
        <end position="87"/>
    </location>
</feature>
<dbReference type="Ensembl" id="ENSEBUT00000000734.1">
    <property type="protein sequence ID" value="ENSEBUP00000000437.1"/>
    <property type="gene ID" value="ENSEBUG00000000588.1"/>
</dbReference>
<reference evidence="8" key="1">
    <citation type="submission" date="2025-08" db="UniProtKB">
        <authorList>
            <consortium name="Ensembl"/>
        </authorList>
    </citation>
    <scope>IDENTIFICATION</scope>
</reference>
<protein>
    <submittedName>
        <fullName evidence="8">Upstream transcription factor 2, c-fos interacting</fullName>
    </submittedName>
</protein>
<name>A0A8C4NCD5_EPTBU</name>
<dbReference type="Pfam" id="PF00010">
    <property type="entry name" value="HLH"/>
    <property type="match status" value="1"/>
</dbReference>
<dbReference type="GeneTree" id="ENSGT00940000160704"/>
<dbReference type="GO" id="GO:0000981">
    <property type="term" value="F:DNA-binding transcription factor activity, RNA polymerase II-specific"/>
    <property type="evidence" value="ECO:0007669"/>
    <property type="project" value="TreeGrafter"/>
</dbReference>
<evidence type="ECO:0000256" key="4">
    <source>
        <dbReference type="ARBA" id="ARBA00023242"/>
    </source>
</evidence>
<keyword evidence="5" id="KW-0175">Coiled coil</keyword>
<evidence type="ECO:0000256" key="1">
    <source>
        <dbReference type="ARBA" id="ARBA00004123"/>
    </source>
</evidence>
<dbReference type="PANTHER" id="PTHR46117">
    <property type="entry name" value="FI24210P1"/>
    <property type="match status" value="1"/>
</dbReference>
<dbReference type="GO" id="GO:0005634">
    <property type="term" value="C:nucleus"/>
    <property type="evidence" value="ECO:0007669"/>
    <property type="project" value="UniProtKB-SubCell"/>
</dbReference>
<keyword evidence="4" id="KW-0539">Nucleus</keyword>
<dbReference type="SUPFAM" id="SSF47459">
    <property type="entry name" value="HLH, helix-loop-helix DNA-binding domain"/>
    <property type="match status" value="1"/>
</dbReference>
<keyword evidence="2" id="KW-0805">Transcription regulation</keyword>
<dbReference type="GO" id="GO:0000978">
    <property type="term" value="F:RNA polymerase II cis-regulatory region sequence-specific DNA binding"/>
    <property type="evidence" value="ECO:0007669"/>
    <property type="project" value="TreeGrafter"/>
</dbReference>
<dbReference type="InterPro" id="IPR011598">
    <property type="entry name" value="bHLH_dom"/>
</dbReference>
<reference evidence="8" key="2">
    <citation type="submission" date="2025-09" db="UniProtKB">
        <authorList>
            <consortium name="Ensembl"/>
        </authorList>
    </citation>
    <scope>IDENTIFICATION</scope>
</reference>
<dbReference type="GO" id="GO:0046983">
    <property type="term" value="F:protein dimerization activity"/>
    <property type="evidence" value="ECO:0007669"/>
    <property type="project" value="InterPro"/>
</dbReference>
<evidence type="ECO:0000256" key="2">
    <source>
        <dbReference type="ARBA" id="ARBA00023015"/>
    </source>
</evidence>
<dbReference type="FunFam" id="4.10.280.10:FF:000155">
    <property type="entry name" value="Upstream stimulatory factor 2"/>
    <property type="match status" value="1"/>
</dbReference>
<keyword evidence="9" id="KW-1185">Reference proteome</keyword>
<keyword evidence="3" id="KW-0804">Transcription</keyword>
<dbReference type="PROSITE" id="PS50888">
    <property type="entry name" value="BHLH"/>
    <property type="match status" value="1"/>
</dbReference>
<accession>A0A8C4NCD5</accession>
<organism evidence="8 9">
    <name type="scientific">Eptatretus burgeri</name>
    <name type="common">Inshore hagfish</name>
    <dbReference type="NCBI Taxonomy" id="7764"/>
    <lineage>
        <taxon>Eukaryota</taxon>
        <taxon>Metazoa</taxon>
        <taxon>Chordata</taxon>
        <taxon>Craniata</taxon>
        <taxon>Vertebrata</taxon>
        <taxon>Cyclostomata</taxon>
        <taxon>Myxini</taxon>
        <taxon>Myxiniformes</taxon>
        <taxon>Myxinidae</taxon>
        <taxon>Eptatretinae</taxon>
        <taxon>Eptatretus</taxon>
    </lineage>
</organism>
<evidence type="ECO:0000256" key="6">
    <source>
        <dbReference type="SAM" id="MobiDB-lite"/>
    </source>
</evidence>
<feature type="compositionally biased region" description="Polar residues" evidence="6">
    <location>
        <begin position="172"/>
        <end position="181"/>
    </location>
</feature>
<proteinExistence type="predicted"/>
<dbReference type="InterPro" id="IPR036638">
    <property type="entry name" value="HLH_DNA-bd_sf"/>
</dbReference>
<evidence type="ECO:0000256" key="3">
    <source>
        <dbReference type="ARBA" id="ARBA00023163"/>
    </source>
</evidence>
<dbReference type="SMART" id="SM00353">
    <property type="entry name" value="HLH"/>
    <property type="match status" value="1"/>
</dbReference>
<dbReference type="Gene3D" id="4.10.280.10">
    <property type="entry name" value="Helix-loop-helix DNA-binding domain"/>
    <property type="match status" value="1"/>
</dbReference>